<accession>A0A7W7YKX6</accession>
<evidence type="ECO:0000313" key="2">
    <source>
        <dbReference type="Proteomes" id="UP000534294"/>
    </source>
</evidence>
<proteinExistence type="predicted"/>
<gene>
    <name evidence="1" type="ORF">HNQ64_002136</name>
</gene>
<evidence type="ECO:0000313" key="1">
    <source>
        <dbReference type="EMBL" id="MBB5037887.1"/>
    </source>
</evidence>
<organism evidence="1 2">
    <name type="scientific">Prosthecobacter dejongeii</name>
    <dbReference type="NCBI Taxonomy" id="48465"/>
    <lineage>
        <taxon>Bacteria</taxon>
        <taxon>Pseudomonadati</taxon>
        <taxon>Verrucomicrobiota</taxon>
        <taxon>Verrucomicrobiia</taxon>
        <taxon>Verrucomicrobiales</taxon>
        <taxon>Verrucomicrobiaceae</taxon>
        <taxon>Prosthecobacter</taxon>
    </lineage>
</organism>
<protein>
    <submittedName>
        <fullName evidence="1">Uncharacterized protein</fullName>
    </submittedName>
</protein>
<comment type="caution">
    <text evidence="1">The sequence shown here is derived from an EMBL/GenBank/DDBJ whole genome shotgun (WGS) entry which is preliminary data.</text>
</comment>
<sequence>MGEGGVFKLDEFCKLASSLRKNAQISGGQTSTERMKDAFLRENAWARPEKLIFLAFRLPPTPNA</sequence>
<name>A0A7W7YKX6_9BACT</name>
<dbReference type="AlphaFoldDB" id="A0A7W7YKX6"/>
<keyword evidence="2" id="KW-1185">Reference proteome</keyword>
<reference evidence="1 2" key="1">
    <citation type="submission" date="2020-08" db="EMBL/GenBank/DDBJ databases">
        <title>Genomic Encyclopedia of Type Strains, Phase IV (KMG-IV): sequencing the most valuable type-strain genomes for metagenomic binning, comparative biology and taxonomic classification.</title>
        <authorList>
            <person name="Goeker M."/>
        </authorList>
    </citation>
    <scope>NUCLEOTIDE SEQUENCE [LARGE SCALE GENOMIC DNA]</scope>
    <source>
        <strain evidence="1 2">DSM 12251</strain>
    </source>
</reference>
<dbReference type="EMBL" id="JACHIF010000003">
    <property type="protein sequence ID" value="MBB5037887.1"/>
    <property type="molecule type" value="Genomic_DNA"/>
</dbReference>
<dbReference type="Proteomes" id="UP000534294">
    <property type="component" value="Unassembled WGS sequence"/>
</dbReference>